<dbReference type="Proteomes" id="UP000504630">
    <property type="component" value="Chromosome 18"/>
</dbReference>
<reference evidence="3" key="1">
    <citation type="submission" date="2025-08" db="UniProtKB">
        <authorList>
            <consortium name="RefSeq"/>
        </authorList>
    </citation>
    <scope>IDENTIFICATION</scope>
</reference>
<dbReference type="GO" id="GO:1990716">
    <property type="term" value="C:axonemal central apparatus"/>
    <property type="evidence" value="ECO:0007669"/>
    <property type="project" value="TreeGrafter"/>
</dbReference>
<dbReference type="PANTHER" id="PTHR21963:SF1">
    <property type="entry name" value="SPERM-ASSOCIATED ANTIGEN 17"/>
    <property type="match status" value="1"/>
</dbReference>
<accession>A0A6J2RJR8</accession>
<dbReference type="GeneID" id="115023949"/>
<organism evidence="2 3">
    <name type="scientific">Cottoperca gobio</name>
    <name type="common">Frogmouth</name>
    <name type="synonym">Aphritis gobio</name>
    <dbReference type="NCBI Taxonomy" id="56716"/>
    <lineage>
        <taxon>Eukaryota</taxon>
        <taxon>Metazoa</taxon>
        <taxon>Chordata</taxon>
        <taxon>Craniata</taxon>
        <taxon>Vertebrata</taxon>
        <taxon>Euteleostomi</taxon>
        <taxon>Actinopterygii</taxon>
        <taxon>Neopterygii</taxon>
        <taxon>Teleostei</taxon>
        <taxon>Neoteleostei</taxon>
        <taxon>Acanthomorphata</taxon>
        <taxon>Eupercaria</taxon>
        <taxon>Perciformes</taxon>
        <taxon>Notothenioidei</taxon>
        <taxon>Bovichtidae</taxon>
        <taxon>Cottoperca</taxon>
    </lineage>
</organism>
<dbReference type="GO" id="GO:0005576">
    <property type="term" value="C:extracellular region"/>
    <property type="evidence" value="ECO:0007669"/>
    <property type="project" value="GOC"/>
</dbReference>
<evidence type="ECO:0000313" key="3">
    <source>
        <dbReference type="RefSeq" id="XP_029311178.1"/>
    </source>
</evidence>
<feature type="region of interest" description="Disordered" evidence="1">
    <location>
        <begin position="236"/>
        <end position="315"/>
    </location>
</feature>
<keyword evidence="2" id="KW-1185">Reference proteome</keyword>
<protein>
    <submittedName>
        <fullName evidence="3">Sperm-associated antigen 17-like</fullName>
    </submittedName>
</protein>
<feature type="region of interest" description="Disordered" evidence="1">
    <location>
        <begin position="189"/>
        <end position="214"/>
    </location>
</feature>
<proteinExistence type="predicted"/>
<evidence type="ECO:0000313" key="2">
    <source>
        <dbReference type="Proteomes" id="UP000504630"/>
    </source>
</evidence>
<dbReference type="RefSeq" id="XP_029311178.1">
    <property type="nucleotide sequence ID" value="XM_029455318.1"/>
</dbReference>
<dbReference type="GO" id="GO:1904158">
    <property type="term" value="P:axonemal central apparatus assembly"/>
    <property type="evidence" value="ECO:0007669"/>
    <property type="project" value="TreeGrafter"/>
</dbReference>
<sequence>MFYEVTEPAKVLLDAGEEIPCDLMANILKFQLLQIKAHDQQRRETEQVVQPPLSTDVDMRYYGSLLDLVPPEACSVPLIMHCMVQQVEISTEQYLSRATEEPKLHDGPGLDFELVSFMLQSFLPLVHTEEERSHMLKSLLTTAQNEEDQKVQRFSLKILVTQRKYLDHVADRISDWTKEEELKREAMQLRSVGPAEAPNDEKATDSAEEEVTLEPVIRKGSLKAWKLEQDQLKVEEMAKKSKKESTPKGKQQQKEEAMSTVNKKSKTLPSGKKSRADTAGSSARTHTESITTTAPPVGGNQELHPSEEPVNGFTGYSMDGKLIHVSGRRQYLFPL</sequence>
<dbReference type="PANTHER" id="PTHR21963">
    <property type="entry name" value="PF6"/>
    <property type="match status" value="1"/>
</dbReference>
<dbReference type="InterPro" id="IPR026173">
    <property type="entry name" value="SPAG17"/>
</dbReference>
<feature type="compositionally biased region" description="Polar residues" evidence="1">
    <location>
        <begin position="279"/>
        <end position="294"/>
    </location>
</feature>
<name>A0A6J2RJR8_COTGO</name>
<dbReference type="KEGG" id="cgob:115023949"/>
<evidence type="ECO:0000256" key="1">
    <source>
        <dbReference type="SAM" id="MobiDB-lite"/>
    </source>
</evidence>
<dbReference type="GO" id="GO:0003351">
    <property type="term" value="P:epithelial cilium movement involved in extracellular fluid movement"/>
    <property type="evidence" value="ECO:0007669"/>
    <property type="project" value="TreeGrafter"/>
</dbReference>
<feature type="compositionally biased region" description="Basic and acidic residues" evidence="1">
    <location>
        <begin position="236"/>
        <end position="257"/>
    </location>
</feature>
<dbReference type="AlphaFoldDB" id="A0A6J2RJR8"/>
<dbReference type="OrthoDB" id="10257153at2759"/>
<gene>
    <name evidence="3" type="primary">LOC115023949</name>
</gene>
<dbReference type="InParanoid" id="A0A6J2RJR8"/>